<organism evidence="8 9">
    <name type="scientific">Mucilaginibacter gracilis</name>
    <dbReference type="NCBI Taxonomy" id="423350"/>
    <lineage>
        <taxon>Bacteria</taxon>
        <taxon>Pseudomonadati</taxon>
        <taxon>Bacteroidota</taxon>
        <taxon>Sphingobacteriia</taxon>
        <taxon>Sphingobacteriales</taxon>
        <taxon>Sphingobacteriaceae</taxon>
        <taxon>Mucilaginibacter</taxon>
    </lineage>
</organism>
<evidence type="ECO:0000313" key="9">
    <source>
        <dbReference type="Proteomes" id="UP000268007"/>
    </source>
</evidence>
<dbReference type="CDD" id="cd08977">
    <property type="entry name" value="SusD"/>
    <property type="match status" value="1"/>
</dbReference>
<evidence type="ECO:0000259" key="6">
    <source>
        <dbReference type="Pfam" id="PF07980"/>
    </source>
</evidence>
<feature type="domain" description="SusD-like N-terminal" evidence="7">
    <location>
        <begin position="88"/>
        <end position="226"/>
    </location>
</feature>
<dbReference type="Pfam" id="PF14322">
    <property type="entry name" value="SusD-like_3"/>
    <property type="match status" value="1"/>
</dbReference>
<dbReference type="InterPro" id="IPR011990">
    <property type="entry name" value="TPR-like_helical_dom_sf"/>
</dbReference>
<evidence type="ECO:0000313" key="8">
    <source>
        <dbReference type="EMBL" id="RKR80467.1"/>
    </source>
</evidence>
<sequence>MKRLKYTILILAAAAITSCKKSFLEQEPYGNSIQSGTFYNTVDEATGATLASYKYIDFDDWWQTQWWKQVGGEAASDNEWIGVNGGQGTAVQAAHYTLNPENDRIEAHWIEIYKSIYLFNATMEGLQNAKIDDGAKQKLIAELKFLRAFQYFELVRNWGAVPLITKTLSPQQNDYTRTSAADVYSFLKQDLNSAIAILPSKSQYSTTDKFRVSKGAAQALLAKIDLYTENWAEAQSVSAQIIASGDYTLENSYGNIWQTTNYNGKESIFEIQFQYSTQYPNLGNVFPTTSMPGTEGGWGYFTPTSDLENAFKAQGDSVRLNWTIIRHHFPVIGDPANTSFDANPSQCKSARYNRKVYIPRSERTPNGRFSKDHIYLRLADVYLMNAEAAAMQQQSQQALQSLKAVRDRVGLTTNMNLSGWDLINAVRTERRLELALEGDRLYDIRRWKDQSGQPVINSIMGPNGSFVKYNTQQSKDPYETTNLNEPQNKGTSFVAGKHNLWPIPSKEIIASQGRITQNPGY</sequence>
<protein>
    <submittedName>
        <fullName evidence="8">Putative outer membrane starch-binding protein</fullName>
    </submittedName>
</protein>
<dbReference type="Pfam" id="PF07980">
    <property type="entry name" value="SusD_RagB"/>
    <property type="match status" value="1"/>
</dbReference>
<reference evidence="8 9" key="1">
    <citation type="submission" date="2018-10" db="EMBL/GenBank/DDBJ databases">
        <title>Genomic Encyclopedia of Archaeal and Bacterial Type Strains, Phase II (KMG-II): from individual species to whole genera.</title>
        <authorList>
            <person name="Goeker M."/>
        </authorList>
    </citation>
    <scope>NUCLEOTIDE SEQUENCE [LARGE SCALE GENOMIC DNA]</scope>
    <source>
        <strain evidence="8 9">DSM 18602</strain>
    </source>
</reference>
<evidence type="ECO:0000256" key="4">
    <source>
        <dbReference type="ARBA" id="ARBA00023136"/>
    </source>
</evidence>
<dbReference type="GO" id="GO:0009279">
    <property type="term" value="C:cell outer membrane"/>
    <property type="evidence" value="ECO:0007669"/>
    <property type="project" value="UniProtKB-SubCell"/>
</dbReference>
<dbReference type="Gene3D" id="1.25.40.390">
    <property type="match status" value="1"/>
</dbReference>
<comment type="caution">
    <text evidence="8">The sequence shown here is derived from an EMBL/GenBank/DDBJ whole genome shotgun (WGS) entry which is preliminary data.</text>
</comment>
<proteinExistence type="inferred from homology"/>
<evidence type="ECO:0000256" key="2">
    <source>
        <dbReference type="ARBA" id="ARBA00006275"/>
    </source>
</evidence>
<dbReference type="InterPro" id="IPR033985">
    <property type="entry name" value="SusD-like_N"/>
</dbReference>
<accession>A0A495IUN3</accession>
<comment type="similarity">
    <text evidence="2">Belongs to the SusD family.</text>
</comment>
<evidence type="ECO:0000259" key="7">
    <source>
        <dbReference type="Pfam" id="PF14322"/>
    </source>
</evidence>
<dbReference type="Proteomes" id="UP000268007">
    <property type="component" value="Unassembled WGS sequence"/>
</dbReference>
<keyword evidence="9" id="KW-1185">Reference proteome</keyword>
<name>A0A495IUN3_9SPHI</name>
<comment type="subcellular location">
    <subcellularLocation>
        <location evidence="1">Cell outer membrane</location>
    </subcellularLocation>
</comment>
<gene>
    <name evidence="8" type="ORF">BDD43_0583</name>
</gene>
<evidence type="ECO:0000256" key="5">
    <source>
        <dbReference type="ARBA" id="ARBA00023237"/>
    </source>
</evidence>
<keyword evidence="4" id="KW-0472">Membrane</keyword>
<evidence type="ECO:0000256" key="1">
    <source>
        <dbReference type="ARBA" id="ARBA00004442"/>
    </source>
</evidence>
<dbReference type="RefSeq" id="WP_008506628.1">
    <property type="nucleotide sequence ID" value="NZ_RBKU01000001.1"/>
</dbReference>
<feature type="domain" description="RagB/SusD" evidence="6">
    <location>
        <begin position="265"/>
        <end position="521"/>
    </location>
</feature>
<dbReference type="EMBL" id="RBKU01000001">
    <property type="protein sequence ID" value="RKR80467.1"/>
    <property type="molecule type" value="Genomic_DNA"/>
</dbReference>
<dbReference type="SUPFAM" id="SSF48452">
    <property type="entry name" value="TPR-like"/>
    <property type="match status" value="1"/>
</dbReference>
<keyword evidence="5" id="KW-0998">Cell outer membrane</keyword>
<dbReference type="PROSITE" id="PS51257">
    <property type="entry name" value="PROKAR_LIPOPROTEIN"/>
    <property type="match status" value="1"/>
</dbReference>
<keyword evidence="3" id="KW-0732">Signal</keyword>
<dbReference type="OrthoDB" id="618454at2"/>
<dbReference type="InterPro" id="IPR012944">
    <property type="entry name" value="SusD_RagB_dom"/>
</dbReference>
<dbReference type="AlphaFoldDB" id="A0A495IUN3"/>
<evidence type="ECO:0000256" key="3">
    <source>
        <dbReference type="ARBA" id="ARBA00022729"/>
    </source>
</evidence>